<accession>A0A0E9T726</accession>
<evidence type="ECO:0000313" key="1">
    <source>
        <dbReference type="EMBL" id="JAH49454.1"/>
    </source>
</evidence>
<protein>
    <submittedName>
        <fullName evidence="1">Uncharacterized protein</fullName>
    </submittedName>
</protein>
<organism evidence="1">
    <name type="scientific">Anguilla anguilla</name>
    <name type="common">European freshwater eel</name>
    <name type="synonym">Muraena anguilla</name>
    <dbReference type="NCBI Taxonomy" id="7936"/>
    <lineage>
        <taxon>Eukaryota</taxon>
        <taxon>Metazoa</taxon>
        <taxon>Chordata</taxon>
        <taxon>Craniata</taxon>
        <taxon>Vertebrata</taxon>
        <taxon>Euteleostomi</taxon>
        <taxon>Actinopterygii</taxon>
        <taxon>Neopterygii</taxon>
        <taxon>Teleostei</taxon>
        <taxon>Anguilliformes</taxon>
        <taxon>Anguillidae</taxon>
        <taxon>Anguilla</taxon>
    </lineage>
</organism>
<name>A0A0E9T726_ANGAN</name>
<dbReference type="AlphaFoldDB" id="A0A0E9T726"/>
<proteinExistence type="predicted"/>
<reference evidence="1" key="2">
    <citation type="journal article" date="2015" name="Fish Shellfish Immunol.">
        <title>Early steps in the European eel (Anguilla anguilla)-Vibrio vulnificus interaction in the gills: Role of the RtxA13 toxin.</title>
        <authorList>
            <person name="Callol A."/>
            <person name="Pajuelo D."/>
            <person name="Ebbesson L."/>
            <person name="Teles M."/>
            <person name="MacKenzie S."/>
            <person name="Amaro C."/>
        </authorList>
    </citation>
    <scope>NUCLEOTIDE SEQUENCE</scope>
</reference>
<sequence length="29" mass="3001">MTKQLSIKSAFLCMGSLPAGIGSSHLPQP</sequence>
<dbReference type="EMBL" id="GBXM01059123">
    <property type="protein sequence ID" value="JAH49454.1"/>
    <property type="molecule type" value="Transcribed_RNA"/>
</dbReference>
<reference evidence="1" key="1">
    <citation type="submission" date="2014-11" db="EMBL/GenBank/DDBJ databases">
        <authorList>
            <person name="Amaro Gonzalez C."/>
        </authorList>
    </citation>
    <scope>NUCLEOTIDE SEQUENCE</scope>
</reference>